<comment type="catalytic activity">
    <reaction evidence="9">
        <text>S-methyl-5'-thioadenosine + phosphate = 5-(methylsulfanyl)-alpha-D-ribose 1-phosphate + adenine</text>
        <dbReference type="Rhea" id="RHEA:11852"/>
        <dbReference type="ChEBI" id="CHEBI:16708"/>
        <dbReference type="ChEBI" id="CHEBI:17509"/>
        <dbReference type="ChEBI" id="CHEBI:43474"/>
        <dbReference type="ChEBI" id="CHEBI:58533"/>
        <dbReference type="EC" id="2.4.2.28"/>
    </reaction>
    <physiologicalReaction direction="left-to-right" evidence="9">
        <dbReference type="Rhea" id="RHEA:11853"/>
    </physiologicalReaction>
</comment>
<evidence type="ECO:0000256" key="8">
    <source>
        <dbReference type="ARBA" id="ARBA00048968"/>
    </source>
</evidence>
<dbReference type="CDD" id="cd16833">
    <property type="entry name" value="YfiH"/>
    <property type="match status" value="1"/>
</dbReference>
<proteinExistence type="inferred from homology"/>
<comment type="similarity">
    <text evidence="3">Belongs to the purine nucleoside phosphorylase YfiH/LACC1 family.</text>
</comment>
<evidence type="ECO:0000256" key="2">
    <source>
        <dbReference type="ARBA" id="ARBA00003215"/>
    </source>
</evidence>
<dbReference type="AlphaFoldDB" id="A0A1H6FX82"/>
<evidence type="ECO:0000256" key="3">
    <source>
        <dbReference type="ARBA" id="ARBA00007353"/>
    </source>
</evidence>
<gene>
    <name evidence="10" type="ORF">SAMN02745716_1737</name>
</gene>
<dbReference type="InterPro" id="IPR011324">
    <property type="entry name" value="Cytotoxic_necrot_fac-like_cat"/>
</dbReference>
<evidence type="ECO:0000256" key="7">
    <source>
        <dbReference type="ARBA" id="ARBA00047989"/>
    </source>
</evidence>
<comment type="catalytic activity">
    <reaction evidence="8">
        <text>adenosine + phosphate = alpha-D-ribose 1-phosphate + adenine</text>
        <dbReference type="Rhea" id="RHEA:27642"/>
        <dbReference type="ChEBI" id="CHEBI:16335"/>
        <dbReference type="ChEBI" id="CHEBI:16708"/>
        <dbReference type="ChEBI" id="CHEBI:43474"/>
        <dbReference type="ChEBI" id="CHEBI:57720"/>
        <dbReference type="EC" id="2.4.2.1"/>
    </reaction>
    <physiologicalReaction direction="left-to-right" evidence="8">
        <dbReference type="Rhea" id="RHEA:27643"/>
    </physiologicalReaction>
</comment>
<name>A0A1H6FX82_THEAL</name>
<keyword evidence="11" id="KW-1185">Reference proteome</keyword>
<dbReference type="Pfam" id="PF02578">
    <property type="entry name" value="Cu-oxidase_4"/>
    <property type="match status" value="1"/>
</dbReference>
<keyword evidence="5" id="KW-0479">Metal-binding</keyword>
<evidence type="ECO:0000256" key="6">
    <source>
        <dbReference type="ARBA" id="ARBA00022833"/>
    </source>
</evidence>
<protein>
    <recommendedName>
        <fullName evidence="12">Purine nucleoside phosphorylase</fullName>
    </recommendedName>
</protein>
<evidence type="ECO:0000256" key="4">
    <source>
        <dbReference type="ARBA" id="ARBA00022679"/>
    </source>
</evidence>
<organism evidence="10 11">
    <name type="scientific">Thermoleophilum album</name>
    <dbReference type="NCBI Taxonomy" id="29539"/>
    <lineage>
        <taxon>Bacteria</taxon>
        <taxon>Bacillati</taxon>
        <taxon>Actinomycetota</taxon>
        <taxon>Thermoleophilia</taxon>
        <taxon>Thermoleophilales</taxon>
        <taxon>Thermoleophilaceae</taxon>
        <taxon>Thermoleophilum</taxon>
    </lineage>
</organism>
<dbReference type="OrthoDB" id="4279at2"/>
<dbReference type="EMBL" id="FNWJ01000002">
    <property type="protein sequence ID" value="SEH14788.1"/>
    <property type="molecule type" value="Genomic_DNA"/>
</dbReference>
<evidence type="ECO:0008006" key="12">
    <source>
        <dbReference type="Google" id="ProtNLM"/>
    </source>
</evidence>
<keyword evidence="4" id="KW-0808">Transferase</keyword>
<dbReference type="RefSeq" id="WP_093118196.1">
    <property type="nucleotide sequence ID" value="NZ_FNWJ01000002.1"/>
</dbReference>
<evidence type="ECO:0000256" key="1">
    <source>
        <dbReference type="ARBA" id="ARBA00000553"/>
    </source>
</evidence>
<accession>A0A1H6FX82</accession>
<comment type="catalytic activity">
    <reaction evidence="1">
        <text>inosine + phosphate = alpha-D-ribose 1-phosphate + hypoxanthine</text>
        <dbReference type="Rhea" id="RHEA:27646"/>
        <dbReference type="ChEBI" id="CHEBI:17368"/>
        <dbReference type="ChEBI" id="CHEBI:17596"/>
        <dbReference type="ChEBI" id="CHEBI:43474"/>
        <dbReference type="ChEBI" id="CHEBI:57720"/>
        <dbReference type="EC" id="2.4.2.1"/>
    </reaction>
    <physiologicalReaction direction="left-to-right" evidence="1">
        <dbReference type="Rhea" id="RHEA:27647"/>
    </physiologicalReaction>
</comment>
<sequence>MSGPAGGAVADGRSQPQPVAVELPGAVAYFSDRRGGVSEGPFATLNLGLNTADDPARVRENRRLLLAAIGAGDRTLRWLQQEHGADVWCWQRGAAPTERADAPRADGHLTASSRDALLVTTADCLPVALAGDGLVAAVHCGWRGLAAGVLAAAVTHFTQPPSAAIGPAIGPCCYQVGPEVAARFRDYEGAVRGDRLDLRAVCEQQLRSLGVRRIAQVAACTACDPQRWFSHRRDGPATGRQGVVVIKRAGGA</sequence>
<evidence type="ECO:0000313" key="10">
    <source>
        <dbReference type="EMBL" id="SEH14788.1"/>
    </source>
</evidence>
<dbReference type="STRING" id="29539.SAMN02745716_1737"/>
<dbReference type="SUPFAM" id="SSF64438">
    <property type="entry name" value="CNF1/YfiH-like putative cysteine hydrolases"/>
    <property type="match status" value="1"/>
</dbReference>
<dbReference type="Proteomes" id="UP000222056">
    <property type="component" value="Unassembled WGS sequence"/>
</dbReference>
<dbReference type="InterPro" id="IPR038371">
    <property type="entry name" value="Cu_polyphenol_OxRdtase_sf"/>
</dbReference>
<evidence type="ECO:0000256" key="5">
    <source>
        <dbReference type="ARBA" id="ARBA00022723"/>
    </source>
</evidence>
<dbReference type="GO" id="GO:0005507">
    <property type="term" value="F:copper ion binding"/>
    <property type="evidence" value="ECO:0007669"/>
    <property type="project" value="TreeGrafter"/>
</dbReference>
<dbReference type="GO" id="GO:0017061">
    <property type="term" value="F:S-methyl-5-thioadenosine phosphorylase activity"/>
    <property type="evidence" value="ECO:0007669"/>
    <property type="project" value="UniProtKB-EC"/>
</dbReference>
<evidence type="ECO:0000256" key="9">
    <source>
        <dbReference type="ARBA" id="ARBA00049893"/>
    </source>
</evidence>
<dbReference type="PANTHER" id="PTHR30616">
    <property type="entry name" value="UNCHARACTERIZED PROTEIN YFIH"/>
    <property type="match status" value="1"/>
</dbReference>
<comment type="function">
    <text evidence="2">Purine nucleoside enzyme that catalyzes the phosphorolysis of adenosine and inosine nucleosides, yielding D-ribose 1-phosphate and the respective free bases, adenine and hypoxanthine. Also catalyzes the phosphorolysis of S-methyl-5'-thioadenosine into adenine and S-methyl-5-thio-alpha-D-ribose 1-phosphate. Also has adenosine deaminase activity.</text>
</comment>
<dbReference type="PANTHER" id="PTHR30616:SF3">
    <property type="entry name" value="PURINE NUCLEOSIDE PHOSPHORYLASE"/>
    <property type="match status" value="1"/>
</dbReference>
<reference evidence="11" key="1">
    <citation type="submission" date="2016-10" db="EMBL/GenBank/DDBJ databases">
        <authorList>
            <person name="Varghese N."/>
            <person name="Submissions S."/>
        </authorList>
    </citation>
    <scope>NUCLEOTIDE SEQUENCE [LARGE SCALE GENOMIC DNA]</scope>
    <source>
        <strain evidence="11">ATCC 35263</strain>
    </source>
</reference>
<evidence type="ECO:0000313" key="11">
    <source>
        <dbReference type="Proteomes" id="UP000222056"/>
    </source>
</evidence>
<comment type="catalytic activity">
    <reaction evidence="7">
        <text>adenosine + H2O + H(+) = inosine + NH4(+)</text>
        <dbReference type="Rhea" id="RHEA:24408"/>
        <dbReference type="ChEBI" id="CHEBI:15377"/>
        <dbReference type="ChEBI" id="CHEBI:15378"/>
        <dbReference type="ChEBI" id="CHEBI:16335"/>
        <dbReference type="ChEBI" id="CHEBI:17596"/>
        <dbReference type="ChEBI" id="CHEBI:28938"/>
        <dbReference type="EC" id="3.5.4.4"/>
    </reaction>
    <physiologicalReaction direction="left-to-right" evidence="7">
        <dbReference type="Rhea" id="RHEA:24409"/>
    </physiologicalReaction>
</comment>
<dbReference type="Gene3D" id="3.60.140.10">
    <property type="entry name" value="CNF1/YfiH-like putative cysteine hydrolases"/>
    <property type="match status" value="1"/>
</dbReference>
<keyword evidence="6" id="KW-0862">Zinc</keyword>
<dbReference type="InterPro" id="IPR003730">
    <property type="entry name" value="Cu_polyphenol_OxRdtase"/>
</dbReference>